<keyword evidence="2" id="KW-1185">Reference proteome</keyword>
<accession>A0ABM0H0Z3</accession>
<organism evidence="2 3">
    <name type="scientific">Saccoglossus kowalevskii</name>
    <name type="common">Acorn worm</name>
    <dbReference type="NCBI Taxonomy" id="10224"/>
    <lineage>
        <taxon>Eukaryota</taxon>
        <taxon>Metazoa</taxon>
        <taxon>Hemichordata</taxon>
        <taxon>Enteropneusta</taxon>
        <taxon>Harrimaniidae</taxon>
        <taxon>Saccoglossus</taxon>
    </lineage>
</organism>
<reference evidence="3" key="1">
    <citation type="submission" date="2025-08" db="UniProtKB">
        <authorList>
            <consortium name="RefSeq"/>
        </authorList>
    </citation>
    <scope>IDENTIFICATION</scope>
    <source>
        <tissue evidence="3">Testes</tissue>
    </source>
</reference>
<feature type="region of interest" description="Disordered" evidence="1">
    <location>
        <begin position="249"/>
        <end position="269"/>
    </location>
</feature>
<dbReference type="PANTHER" id="PTHR23404">
    <property type="entry name" value="MOLYBDOPTERIN SYNTHASE RELATED"/>
    <property type="match status" value="1"/>
</dbReference>
<evidence type="ECO:0000256" key="1">
    <source>
        <dbReference type="SAM" id="MobiDB-lite"/>
    </source>
</evidence>
<proteinExistence type="predicted"/>
<dbReference type="RefSeq" id="XP_002741759.1">
    <property type="nucleotide sequence ID" value="XM_002741713.2"/>
</dbReference>
<feature type="compositionally biased region" description="Basic and acidic residues" evidence="1">
    <location>
        <begin position="255"/>
        <end position="269"/>
    </location>
</feature>
<sequence length="300" mass="34263">MAELLLSSRVLGSMQSFLRQSNLDKVCSFSINQEHLQTSITMLTSLNSLCGHVHDLVSNLQQIMNDVKMEVKIEQNQTGDMIDSKPDITKIDSSLVQINASKNEIERRISAFMERKQLEVNDNNKREFCGVIDLTEEDSCARTDAIFKARSGGKSHVKVSRVVNSYGPQTRMAISPVKIRPHNPASSFKNTAKTTEGVEERLHNMEKHLKLETGQPVPKDFYSRIKRLEDKILQLEGLSPEYFSAASTSYKRHRTESEHKDRRERQDMSIADIDQRMKELHESLLKKKQMRESLNTAAIT</sequence>
<name>A0ABM0H0Z3_SACKO</name>
<protein>
    <submittedName>
        <fullName evidence="3">MAP3K12-binding inhibitory protein 1-like</fullName>
    </submittedName>
</protein>
<gene>
    <name evidence="3" type="primary">LOC100372348</name>
</gene>
<evidence type="ECO:0000313" key="3">
    <source>
        <dbReference type="RefSeq" id="XP_002741759.1"/>
    </source>
</evidence>
<dbReference type="Proteomes" id="UP000694865">
    <property type="component" value="Unplaced"/>
</dbReference>
<evidence type="ECO:0000313" key="2">
    <source>
        <dbReference type="Proteomes" id="UP000694865"/>
    </source>
</evidence>
<dbReference type="GeneID" id="100372348"/>